<dbReference type="InterPro" id="IPR050833">
    <property type="entry name" value="Poly_Biosynth_Transport"/>
</dbReference>
<feature type="transmembrane region" description="Helical" evidence="6">
    <location>
        <begin position="392"/>
        <end position="414"/>
    </location>
</feature>
<feature type="transmembrane region" description="Helical" evidence="6">
    <location>
        <begin position="302"/>
        <end position="324"/>
    </location>
</feature>
<dbReference type="GO" id="GO:0005886">
    <property type="term" value="C:plasma membrane"/>
    <property type="evidence" value="ECO:0007669"/>
    <property type="project" value="UniProtKB-SubCell"/>
</dbReference>
<evidence type="ECO:0000256" key="6">
    <source>
        <dbReference type="SAM" id="Phobius"/>
    </source>
</evidence>
<dbReference type="EMBL" id="WNZX01000006">
    <property type="protein sequence ID" value="MUG70819.1"/>
    <property type="molecule type" value="Genomic_DNA"/>
</dbReference>
<dbReference type="AlphaFoldDB" id="A0A7X2Z9I2"/>
<keyword evidence="8" id="KW-1185">Reference proteome</keyword>
<organism evidence="7 8">
    <name type="scientific">Paenibacillus validus</name>
    <dbReference type="NCBI Taxonomy" id="44253"/>
    <lineage>
        <taxon>Bacteria</taxon>
        <taxon>Bacillati</taxon>
        <taxon>Bacillota</taxon>
        <taxon>Bacilli</taxon>
        <taxon>Bacillales</taxon>
        <taxon>Paenibacillaceae</taxon>
        <taxon>Paenibacillus</taxon>
    </lineage>
</organism>
<feature type="transmembrane region" description="Helical" evidence="6">
    <location>
        <begin position="366"/>
        <end position="386"/>
    </location>
</feature>
<dbReference type="Pfam" id="PF01943">
    <property type="entry name" value="Polysacc_synt"/>
    <property type="match status" value="1"/>
</dbReference>
<feature type="transmembrane region" description="Helical" evidence="6">
    <location>
        <begin position="256"/>
        <end position="281"/>
    </location>
</feature>
<dbReference type="InterPro" id="IPR002797">
    <property type="entry name" value="Polysacc_synth"/>
</dbReference>
<dbReference type="PANTHER" id="PTHR30250">
    <property type="entry name" value="PST FAMILY PREDICTED COLANIC ACID TRANSPORTER"/>
    <property type="match status" value="1"/>
</dbReference>
<evidence type="ECO:0000256" key="2">
    <source>
        <dbReference type="ARBA" id="ARBA00022475"/>
    </source>
</evidence>
<protein>
    <submittedName>
        <fullName evidence="7">Oligosaccharide flippase family protein</fullName>
    </submittedName>
</protein>
<evidence type="ECO:0000256" key="4">
    <source>
        <dbReference type="ARBA" id="ARBA00022989"/>
    </source>
</evidence>
<evidence type="ECO:0000256" key="5">
    <source>
        <dbReference type="ARBA" id="ARBA00023136"/>
    </source>
</evidence>
<feature type="transmembrane region" description="Helical" evidence="6">
    <location>
        <begin position="21"/>
        <end position="45"/>
    </location>
</feature>
<feature type="transmembrane region" description="Helical" evidence="6">
    <location>
        <begin position="89"/>
        <end position="112"/>
    </location>
</feature>
<reference evidence="7 8" key="1">
    <citation type="submission" date="2019-11" db="EMBL/GenBank/DDBJ databases">
        <title>Draft genome sequences of five Paenibacillus species of dairy origin.</title>
        <authorList>
            <person name="Olajide A.M."/>
            <person name="Chen S."/>
            <person name="Lapointe G."/>
        </authorList>
    </citation>
    <scope>NUCLEOTIDE SEQUENCE [LARGE SCALE GENOMIC DNA]</scope>
    <source>
        <strain evidence="7 8">2CS3</strain>
    </source>
</reference>
<keyword evidence="3 6" id="KW-0812">Transmembrane</keyword>
<feature type="transmembrane region" description="Helical" evidence="6">
    <location>
        <begin position="183"/>
        <end position="205"/>
    </location>
</feature>
<proteinExistence type="predicted"/>
<keyword evidence="2" id="KW-1003">Cell membrane</keyword>
<name>A0A7X2Z9I2_9BACL</name>
<feature type="transmembrane region" description="Helical" evidence="6">
    <location>
        <begin position="57"/>
        <end position="77"/>
    </location>
</feature>
<sequence length="450" mass="49828">MSFLATVRTRFHAKSSLSNTIRTTAISMVIVLLNLGTGIICARYLGPEGRGEQSAMMLWPSLLGQLVTLGLHSSVIYNMKKFSSEKGGFFNAACLMNLLIGLLVTGAGIVLIPLWLHAYSAETIFMAQLLMFFAPSVLYTNFLNAVLQGEEDFKGLNRRRYLPVAVTLIMLAILAVTGYLNPFYSALCYFIPNVPIGVYTVYLLYKRYKRSINGWRSTMKRLLTYGLSSYLIDVVATLTLFMDQLVLIRIMKPAELGLYLVALSLAKMAGIFQSSITLVLLPKAAGLEKSEIIGLTKKVFRIAFSGTLFIALIMMAIAPMALIFLYGSKYEQSTTILWILLLETVMSGAVAVLAQTFMAIGKPGRVAVLQCIGLCVSLPLLVVWVPKFGITGAAFALFTATMTRFLLIMIQFPLSLKVSMPMLFPVKADIVWFWGKFTRRKNLEMPQKGV</sequence>
<comment type="subcellular location">
    <subcellularLocation>
        <location evidence="1">Cell membrane</location>
        <topology evidence="1">Multi-pass membrane protein</topology>
    </subcellularLocation>
</comment>
<gene>
    <name evidence="7" type="ORF">GNP93_09020</name>
</gene>
<evidence type="ECO:0000313" key="7">
    <source>
        <dbReference type="EMBL" id="MUG70819.1"/>
    </source>
</evidence>
<evidence type="ECO:0000256" key="3">
    <source>
        <dbReference type="ARBA" id="ARBA00022692"/>
    </source>
</evidence>
<evidence type="ECO:0000313" key="8">
    <source>
        <dbReference type="Proteomes" id="UP000450917"/>
    </source>
</evidence>
<comment type="caution">
    <text evidence="7">The sequence shown here is derived from an EMBL/GenBank/DDBJ whole genome shotgun (WGS) entry which is preliminary data.</text>
</comment>
<feature type="transmembrane region" description="Helical" evidence="6">
    <location>
        <begin position="225"/>
        <end position="250"/>
    </location>
</feature>
<accession>A0A7X2Z9I2</accession>
<feature type="transmembrane region" description="Helical" evidence="6">
    <location>
        <begin position="159"/>
        <end position="177"/>
    </location>
</feature>
<dbReference type="Proteomes" id="UP000450917">
    <property type="component" value="Unassembled WGS sequence"/>
</dbReference>
<evidence type="ECO:0000256" key="1">
    <source>
        <dbReference type="ARBA" id="ARBA00004651"/>
    </source>
</evidence>
<dbReference type="RefSeq" id="WP_155614508.1">
    <property type="nucleotide sequence ID" value="NZ_WNZX01000006.1"/>
</dbReference>
<feature type="transmembrane region" description="Helical" evidence="6">
    <location>
        <begin position="336"/>
        <end position="354"/>
    </location>
</feature>
<keyword evidence="5 6" id="KW-0472">Membrane</keyword>
<keyword evidence="4 6" id="KW-1133">Transmembrane helix</keyword>
<feature type="transmembrane region" description="Helical" evidence="6">
    <location>
        <begin position="124"/>
        <end position="147"/>
    </location>
</feature>
<dbReference type="PANTHER" id="PTHR30250:SF11">
    <property type="entry name" value="O-ANTIGEN TRANSPORTER-RELATED"/>
    <property type="match status" value="1"/>
</dbReference>